<organism evidence="2 3">
    <name type="scientific">Cryptotermes secundus</name>
    <dbReference type="NCBI Taxonomy" id="105785"/>
    <lineage>
        <taxon>Eukaryota</taxon>
        <taxon>Metazoa</taxon>
        <taxon>Ecdysozoa</taxon>
        <taxon>Arthropoda</taxon>
        <taxon>Hexapoda</taxon>
        <taxon>Insecta</taxon>
        <taxon>Pterygota</taxon>
        <taxon>Neoptera</taxon>
        <taxon>Polyneoptera</taxon>
        <taxon>Dictyoptera</taxon>
        <taxon>Blattodea</taxon>
        <taxon>Blattoidea</taxon>
        <taxon>Termitoidae</taxon>
        <taxon>Kalotermitidae</taxon>
        <taxon>Cryptotermitinae</taxon>
        <taxon>Cryptotermes</taxon>
    </lineage>
</organism>
<feature type="domain" description="Reverse transcriptase zinc-binding" evidence="1">
    <location>
        <begin position="154"/>
        <end position="218"/>
    </location>
</feature>
<evidence type="ECO:0000259" key="1">
    <source>
        <dbReference type="Pfam" id="PF13966"/>
    </source>
</evidence>
<keyword evidence="3" id="KW-1185">Reference proteome</keyword>
<protein>
    <recommendedName>
        <fullName evidence="1">Reverse transcriptase zinc-binding domain-containing protein</fullName>
    </recommendedName>
</protein>
<gene>
    <name evidence="2" type="ORF">B7P43_G07886</name>
</gene>
<evidence type="ECO:0000313" key="3">
    <source>
        <dbReference type="Proteomes" id="UP000235965"/>
    </source>
</evidence>
<dbReference type="Proteomes" id="UP000235965">
    <property type="component" value="Unassembled WGS sequence"/>
</dbReference>
<comment type="caution">
    <text evidence="2">The sequence shown here is derived from an EMBL/GenBank/DDBJ whole genome shotgun (WGS) entry which is preliminary data.</text>
</comment>
<dbReference type="STRING" id="105785.A0A2J7QJB2"/>
<dbReference type="Pfam" id="PF13966">
    <property type="entry name" value="zf-RVT"/>
    <property type="match status" value="1"/>
</dbReference>
<evidence type="ECO:0000313" key="2">
    <source>
        <dbReference type="EMBL" id="PNF28681.1"/>
    </source>
</evidence>
<sequence length="338" mass="39515">MNPIQNPNLQSYDNLRSTPIQDSTLLNPHISGHTLNFEMTWNRLSINYVGELIKDNGEWIQIEDINTEGCTQPTIRRLKANLKKAEIFFRHHYPNLPAKDTPHQPLHSFVIRQASNKLIPLPIPKRIVYSHLLKLNLNRHILVNGECSWNLGKPKWEALYHPPIISKDGDIAWRILHNRITTPQQLHRWKKKDTPNCPWCPGTSGTTEHMFLDCPHAVDFYNKLVNTLHKLLGPHTIQKKHILYGYPSLHTTPHQLANYLIVLAKSTIYKTFIAAIANSTKHQEANYHRMFQMRLHFRLQLEMHHSIWKNDVKTFKNYWLHNDILGRITNGQIIVNNL</sequence>
<dbReference type="AlphaFoldDB" id="A0A2J7QJB2"/>
<reference evidence="2 3" key="1">
    <citation type="submission" date="2017-12" db="EMBL/GenBank/DDBJ databases">
        <title>Hemimetabolous genomes reveal molecular basis of termite eusociality.</title>
        <authorList>
            <person name="Harrison M.C."/>
            <person name="Jongepier E."/>
            <person name="Robertson H.M."/>
            <person name="Arning N."/>
            <person name="Bitard-Feildel T."/>
            <person name="Chao H."/>
            <person name="Childers C.P."/>
            <person name="Dinh H."/>
            <person name="Doddapaneni H."/>
            <person name="Dugan S."/>
            <person name="Gowin J."/>
            <person name="Greiner C."/>
            <person name="Han Y."/>
            <person name="Hu H."/>
            <person name="Hughes D.S.T."/>
            <person name="Huylmans A.-K."/>
            <person name="Kemena C."/>
            <person name="Kremer L.P.M."/>
            <person name="Lee S.L."/>
            <person name="Lopez-Ezquerra A."/>
            <person name="Mallet L."/>
            <person name="Monroy-Kuhn J.M."/>
            <person name="Moser A."/>
            <person name="Murali S.C."/>
            <person name="Muzny D.M."/>
            <person name="Otani S."/>
            <person name="Piulachs M.-D."/>
            <person name="Poelchau M."/>
            <person name="Qu J."/>
            <person name="Schaub F."/>
            <person name="Wada-Katsumata A."/>
            <person name="Worley K.C."/>
            <person name="Xie Q."/>
            <person name="Ylla G."/>
            <person name="Poulsen M."/>
            <person name="Gibbs R.A."/>
            <person name="Schal C."/>
            <person name="Richards S."/>
            <person name="Belles X."/>
            <person name="Korb J."/>
            <person name="Bornberg-Bauer E."/>
        </authorList>
    </citation>
    <scope>NUCLEOTIDE SEQUENCE [LARGE SCALE GENOMIC DNA]</scope>
    <source>
        <tissue evidence="2">Whole body</tissue>
    </source>
</reference>
<name>A0A2J7QJB2_9NEOP</name>
<accession>A0A2J7QJB2</accession>
<dbReference type="EMBL" id="NEVH01013557">
    <property type="protein sequence ID" value="PNF28681.1"/>
    <property type="molecule type" value="Genomic_DNA"/>
</dbReference>
<dbReference type="InterPro" id="IPR026960">
    <property type="entry name" value="RVT-Znf"/>
</dbReference>
<proteinExistence type="predicted"/>
<dbReference type="InParanoid" id="A0A2J7QJB2"/>